<dbReference type="SMART" id="SM00493">
    <property type="entry name" value="TOPRIM"/>
    <property type="match status" value="1"/>
</dbReference>
<dbReference type="Proteomes" id="UP000823913">
    <property type="component" value="Unassembled WGS sequence"/>
</dbReference>
<dbReference type="GO" id="GO:0005737">
    <property type="term" value="C:cytoplasm"/>
    <property type="evidence" value="ECO:0007669"/>
    <property type="project" value="TreeGrafter"/>
</dbReference>
<dbReference type="InterPro" id="IPR002694">
    <property type="entry name" value="Znf_CHC2"/>
</dbReference>
<comment type="cofactor">
    <cofactor evidence="12 13 14">
        <name>Zn(2+)</name>
        <dbReference type="ChEBI" id="CHEBI:29105"/>
    </cofactor>
    <text evidence="12 13 14">Binds 1 zinc ion per monomer.</text>
</comment>
<evidence type="ECO:0000256" key="13">
    <source>
        <dbReference type="PIRNR" id="PIRNR002811"/>
    </source>
</evidence>
<evidence type="ECO:0000256" key="4">
    <source>
        <dbReference type="ARBA" id="ARBA00022695"/>
    </source>
</evidence>
<reference evidence="16" key="2">
    <citation type="journal article" date="2021" name="PeerJ">
        <title>Extensive microbial diversity within the chicken gut microbiome revealed by metagenomics and culture.</title>
        <authorList>
            <person name="Gilroy R."/>
            <person name="Ravi A."/>
            <person name="Getino M."/>
            <person name="Pursley I."/>
            <person name="Horton D.L."/>
            <person name="Alikhan N.F."/>
            <person name="Baker D."/>
            <person name="Gharbi K."/>
            <person name="Hall N."/>
            <person name="Watson M."/>
            <person name="Adriaenssens E.M."/>
            <person name="Foster-Nyarko E."/>
            <person name="Jarju S."/>
            <person name="Secka A."/>
            <person name="Antonio M."/>
            <person name="Oren A."/>
            <person name="Chaudhuri R.R."/>
            <person name="La Ragione R."/>
            <person name="Hildebrand F."/>
            <person name="Pallen M.J."/>
        </authorList>
    </citation>
    <scope>NUCLEOTIDE SEQUENCE</scope>
    <source>
        <strain evidence="16">ChiW16-3235</strain>
    </source>
</reference>
<dbReference type="CDD" id="cd03364">
    <property type="entry name" value="TOPRIM_DnaG_primases"/>
    <property type="match status" value="1"/>
</dbReference>
<evidence type="ECO:0000256" key="1">
    <source>
        <dbReference type="ARBA" id="ARBA00022478"/>
    </source>
</evidence>
<dbReference type="PROSITE" id="PS50880">
    <property type="entry name" value="TOPRIM"/>
    <property type="match status" value="1"/>
</dbReference>
<evidence type="ECO:0000256" key="9">
    <source>
        <dbReference type="ARBA" id="ARBA00022842"/>
    </source>
</evidence>
<evidence type="ECO:0000256" key="11">
    <source>
        <dbReference type="ARBA" id="ARBA00023163"/>
    </source>
</evidence>
<accession>A0A9D1E4R8</accession>
<name>A0A9D1E4R8_9FIRM</name>
<keyword evidence="3 12" id="KW-0808">Transferase</keyword>
<dbReference type="Gene3D" id="3.40.1360.10">
    <property type="match status" value="1"/>
</dbReference>
<keyword evidence="6 12" id="KW-0479">Metal-binding</keyword>
<evidence type="ECO:0000259" key="15">
    <source>
        <dbReference type="PROSITE" id="PS50880"/>
    </source>
</evidence>
<dbReference type="EMBL" id="DVHK01000003">
    <property type="protein sequence ID" value="HIR66462.1"/>
    <property type="molecule type" value="Genomic_DNA"/>
</dbReference>
<dbReference type="GO" id="GO:0003899">
    <property type="term" value="F:DNA-directed RNA polymerase activity"/>
    <property type="evidence" value="ECO:0007669"/>
    <property type="project" value="UniProtKB-UniRule"/>
</dbReference>
<evidence type="ECO:0000313" key="16">
    <source>
        <dbReference type="EMBL" id="HIR66462.1"/>
    </source>
</evidence>
<dbReference type="Gene3D" id="3.90.580.10">
    <property type="entry name" value="Zinc finger, CHC2-type domain"/>
    <property type="match status" value="1"/>
</dbReference>
<dbReference type="InterPro" id="IPR019475">
    <property type="entry name" value="DNA_primase_DnaB-bd"/>
</dbReference>
<dbReference type="InterPro" id="IPR034151">
    <property type="entry name" value="TOPRIM_DnaG_bac"/>
</dbReference>
<dbReference type="NCBIfam" id="TIGR01391">
    <property type="entry name" value="dnaG"/>
    <property type="match status" value="1"/>
</dbReference>
<dbReference type="GO" id="GO:0006269">
    <property type="term" value="P:DNA replication, synthesis of primer"/>
    <property type="evidence" value="ECO:0007669"/>
    <property type="project" value="UniProtKB-UniRule"/>
</dbReference>
<evidence type="ECO:0000313" key="17">
    <source>
        <dbReference type="Proteomes" id="UP000823913"/>
    </source>
</evidence>
<dbReference type="Pfam" id="PF08275">
    <property type="entry name" value="DNAG_N"/>
    <property type="match status" value="1"/>
</dbReference>
<dbReference type="InterPro" id="IPR037068">
    <property type="entry name" value="DNA_primase_core_N_sf"/>
</dbReference>
<keyword evidence="4 12" id="KW-0548">Nucleotidyltransferase</keyword>
<protein>
    <recommendedName>
        <fullName evidence="12 13">DNA primase</fullName>
        <ecNumber evidence="12">2.7.7.101</ecNumber>
    </recommendedName>
</protein>
<gene>
    <name evidence="12" type="primary">dnaG</name>
    <name evidence="16" type="ORF">IAB94_00260</name>
</gene>
<dbReference type="PANTHER" id="PTHR30313:SF2">
    <property type="entry name" value="DNA PRIMASE"/>
    <property type="match status" value="1"/>
</dbReference>
<evidence type="ECO:0000256" key="10">
    <source>
        <dbReference type="ARBA" id="ARBA00023125"/>
    </source>
</evidence>
<dbReference type="PIRSF" id="PIRSF002811">
    <property type="entry name" value="DnaG"/>
    <property type="match status" value="1"/>
</dbReference>
<feature type="zinc finger region" description="CHC2-type" evidence="12 14">
    <location>
        <begin position="39"/>
        <end position="63"/>
    </location>
</feature>
<comment type="catalytic activity">
    <reaction evidence="12">
        <text>ssDNA + n NTP = ssDNA/pppN(pN)n-1 hybrid + (n-1) diphosphate.</text>
        <dbReference type="EC" id="2.7.7.101"/>
    </reaction>
</comment>
<dbReference type="AlphaFoldDB" id="A0A9D1E4R8"/>
<evidence type="ECO:0000256" key="14">
    <source>
        <dbReference type="PIRSR" id="PIRSR002811-1"/>
    </source>
</evidence>
<feature type="domain" description="Toprim" evidence="15">
    <location>
        <begin position="260"/>
        <end position="341"/>
    </location>
</feature>
<comment type="similarity">
    <text evidence="12 13">Belongs to the DnaG primase family.</text>
</comment>
<dbReference type="PANTHER" id="PTHR30313">
    <property type="entry name" value="DNA PRIMASE"/>
    <property type="match status" value="1"/>
</dbReference>
<dbReference type="GO" id="GO:0003677">
    <property type="term" value="F:DNA binding"/>
    <property type="evidence" value="ECO:0007669"/>
    <property type="project" value="UniProtKB-KW"/>
</dbReference>
<evidence type="ECO:0000256" key="8">
    <source>
        <dbReference type="ARBA" id="ARBA00022833"/>
    </source>
</evidence>
<dbReference type="InterPro" id="IPR036977">
    <property type="entry name" value="DNA_primase_Znf_CHC2"/>
</dbReference>
<dbReference type="HAMAP" id="MF_00974">
    <property type="entry name" value="DNA_primase_DnaG"/>
    <property type="match status" value="1"/>
</dbReference>
<keyword evidence="2 12" id="KW-0639">Primosome</keyword>
<evidence type="ECO:0000256" key="3">
    <source>
        <dbReference type="ARBA" id="ARBA00022679"/>
    </source>
</evidence>
<dbReference type="Pfam" id="PF10410">
    <property type="entry name" value="DnaB_bind"/>
    <property type="match status" value="1"/>
</dbReference>
<evidence type="ECO:0000256" key="7">
    <source>
        <dbReference type="ARBA" id="ARBA00022771"/>
    </source>
</evidence>
<comment type="function">
    <text evidence="12 13">RNA polymerase that catalyzes the synthesis of short RNA molecules used as primers for DNA polymerase during DNA replication.</text>
</comment>
<dbReference type="FunFam" id="3.90.580.10:FF:000001">
    <property type="entry name" value="DNA primase"/>
    <property type="match status" value="1"/>
</dbReference>
<dbReference type="GO" id="GO:0008270">
    <property type="term" value="F:zinc ion binding"/>
    <property type="evidence" value="ECO:0007669"/>
    <property type="project" value="UniProtKB-UniRule"/>
</dbReference>
<dbReference type="Pfam" id="PF01807">
    <property type="entry name" value="Zn_ribbon_DnaG"/>
    <property type="match status" value="1"/>
</dbReference>
<dbReference type="InterPro" id="IPR006295">
    <property type="entry name" value="DNA_primase_DnaG"/>
</dbReference>
<keyword evidence="9" id="KW-0460">Magnesium</keyword>
<dbReference type="Pfam" id="PF13155">
    <property type="entry name" value="Toprim_2"/>
    <property type="match status" value="1"/>
</dbReference>
<dbReference type="InterPro" id="IPR050219">
    <property type="entry name" value="DnaG_primase"/>
</dbReference>
<dbReference type="SUPFAM" id="SSF57783">
    <property type="entry name" value="Zinc beta-ribbon"/>
    <property type="match status" value="1"/>
</dbReference>
<dbReference type="GO" id="GO:1990077">
    <property type="term" value="C:primosome complex"/>
    <property type="evidence" value="ECO:0007669"/>
    <property type="project" value="UniProtKB-KW"/>
</dbReference>
<evidence type="ECO:0000256" key="2">
    <source>
        <dbReference type="ARBA" id="ARBA00022515"/>
    </source>
</evidence>
<dbReference type="EC" id="2.7.7.101" evidence="12"/>
<evidence type="ECO:0000256" key="6">
    <source>
        <dbReference type="ARBA" id="ARBA00022723"/>
    </source>
</evidence>
<proteinExistence type="inferred from homology"/>
<comment type="subunit">
    <text evidence="12">Monomer. Interacts with DnaB.</text>
</comment>
<evidence type="ECO:0000256" key="12">
    <source>
        <dbReference type="HAMAP-Rule" id="MF_00974"/>
    </source>
</evidence>
<sequence length="596" mass="66858">MPGIDQDFLRTLKDKLNIVDVASGYFSLEKRGGSYWACCPFHHEKTASFSVNESGQFYHCFGCGASGDVIKLVSEMETLDFMDTVKLLAERVGLPMPQTAFDSRRTAENKRRRDTILKIMNDCAHFYLDNLNSGKADAHIQYILNRRIPSGVVRSFGLGASLNFTDLPRFLMQKGYSKQDMIDSGTVNEVEGRLVDAQGGRLIFPIINALDEVIAFGGRVLKKTDFAKYKNTKETVVFNKSKTLYNINLLKKLKRSQTIKEVIMVEGYMDTISLYSAGFKNVVASMGTSLTQDQARLIKRYTDTVLISYDGDAAGQKANLRGLDILKGEGLNVKVVPLPEGLDPDDVIKQQGAEGYQRCLDAAMPLIDYKLLVLERGYDLTKTEDKRRYVSEAIRIVKTADSAAEQEDLLKKLRDKTGFTYESLNRDLAAAPSQLEIKSDKREERADNASASLKASRFVIASLLFGADYTADTDIRAIPFTNEIHAILAKYILSKRLMDERIHLSEIFEFFEENSPEYEELTRILDYSDGAGFTGEVARKYFADSVLKLKIDYIDGEIGELKAKSKKLTDIDGIKQCAARIDELTIQKEKLKNGAQ</sequence>
<comment type="domain">
    <text evidence="12">Contains an N-terminal zinc-binding domain, a central core domain that contains the primase activity, and a C-terminal DnaB-binding domain.</text>
</comment>
<dbReference type="InterPro" id="IPR030846">
    <property type="entry name" value="DnaG_bac"/>
</dbReference>
<organism evidence="16 17">
    <name type="scientific">Candidatus Coproplasma avicola</name>
    <dbReference type="NCBI Taxonomy" id="2840744"/>
    <lineage>
        <taxon>Bacteria</taxon>
        <taxon>Bacillati</taxon>
        <taxon>Bacillota</taxon>
        <taxon>Clostridia</taxon>
        <taxon>Eubacteriales</taxon>
        <taxon>Candidatus Coproplasma</taxon>
    </lineage>
</organism>
<keyword evidence="8 12" id="KW-0862">Zinc</keyword>
<dbReference type="FunFam" id="3.40.1360.10:FF:000002">
    <property type="entry name" value="DNA primase"/>
    <property type="match status" value="1"/>
</dbReference>
<keyword evidence="10 12" id="KW-0238">DNA-binding</keyword>
<dbReference type="GO" id="GO:0000428">
    <property type="term" value="C:DNA-directed RNA polymerase complex"/>
    <property type="evidence" value="ECO:0007669"/>
    <property type="project" value="UniProtKB-KW"/>
</dbReference>
<dbReference type="InterPro" id="IPR006171">
    <property type="entry name" value="TOPRIM_dom"/>
</dbReference>
<evidence type="ECO:0000256" key="5">
    <source>
        <dbReference type="ARBA" id="ARBA00022705"/>
    </source>
</evidence>
<keyword evidence="11 12" id="KW-0804">Transcription</keyword>
<keyword evidence="1 12" id="KW-0240">DNA-directed RNA polymerase</keyword>
<reference evidence="16" key="1">
    <citation type="submission" date="2020-10" db="EMBL/GenBank/DDBJ databases">
        <authorList>
            <person name="Gilroy R."/>
        </authorList>
    </citation>
    <scope>NUCLEOTIDE SEQUENCE</scope>
    <source>
        <strain evidence="16">ChiW16-3235</strain>
    </source>
</reference>
<dbReference type="InterPro" id="IPR013264">
    <property type="entry name" value="DNAG_N"/>
</dbReference>
<comment type="caution">
    <text evidence="16">The sequence shown here is derived from an EMBL/GenBank/DDBJ whole genome shotgun (WGS) entry which is preliminary data.</text>
</comment>
<keyword evidence="5 12" id="KW-0235">DNA replication</keyword>
<dbReference type="SMART" id="SM00400">
    <property type="entry name" value="ZnF_CHCC"/>
    <property type="match status" value="1"/>
</dbReference>
<keyword evidence="7 12" id="KW-0863">Zinc-finger</keyword>
<dbReference type="SUPFAM" id="SSF56731">
    <property type="entry name" value="DNA primase core"/>
    <property type="match status" value="1"/>
</dbReference>
<dbReference type="Gene3D" id="3.90.980.10">
    <property type="entry name" value="DNA primase, catalytic core, N-terminal domain"/>
    <property type="match status" value="1"/>
</dbReference>